<keyword evidence="3" id="KW-0547">Nucleotide-binding</keyword>
<feature type="domain" description="ABC transporter" evidence="5">
    <location>
        <begin position="6"/>
        <end position="231"/>
    </location>
</feature>
<dbReference type="Gene3D" id="3.40.50.300">
    <property type="entry name" value="P-loop containing nucleotide triphosphate hydrolases"/>
    <property type="match status" value="1"/>
</dbReference>
<dbReference type="PROSITE" id="PS50893">
    <property type="entry name" value="ABC_TRANSPORTER_2"/>
    <property type="match status" value="1"/>
</dbReference>
<evidence type="ECO:0000256" key="1">
    <source>
        <dbReference type="ARBA" id="ARBA00005417"/>
    </source>
</evidence>
<protein>
    <submittedName>
        <fullName evidence="6">ABC-2 type transport system ATP-binding protein</fullName>
    </submittedName>
</protein>
<reference evidence="6 7" key="1">
    <citation type="submission" date="2023-07" db="EMBL/GenBank/DDBJ databases">
        <title>Genomic Encyclopedia of Type Strains, Phase IV (KMG-IV): sequencing the most valuable type-strain genomes for metagenomic binning, comparative biology and taxonomic classification.</title>
        <authorList>
            <person name="Goeker M."/>
        </authorList>
    </citation>
    <scope>NUCLEOTIDE SEQUENCE [LARGE SCALE GENOMIC DNA]</scope>
    <source>
        <strain evidence="6 7">DSM 16784</strain>
    </source>
</reference>
<accession>A0ABU0E7K6</accession>
<dbReference type="EMBL" id="JAUSUR010000007">
    <property type="protein sequence ID" value="MDQ0362693.1"/>
    <property type="molecule type" value="Genomic_DNA"/>
</dbReference>
<name>A0ABU0E7K6_9FIRM</name>
<keyword evidence="7" id="KW-1185">Reference proteome</keyword>
<comment type="similarity">
    <text evidence="1">Belongs to the ABC transporter superfamily.</text>
</comment>
<evidence type="ECO:0000256" key="3">
    <source>
        <dbReference type="ARBA" id="ARBA00022741"/>
    </source>
</evidence>
<dbReference type="InterPro" id="IPR027417">
    <property type="entry name" value="P-loop_NTPase"/>
</dbReference>
<dbReference type="PANTHER" id="PTHR43335:SF8">
    <property type="entry name" value="ABC TRANSPORTER, ATP-BINDING PROTEIN"/>
    <property type="match status" value="1"/>
</dbReference>
<evidence type="ECO:0000313" key="7">
    <source>
        <dbReference type="Proteomes" id="UP001230220"/>
    </source>
</evidence>
<dbReference type="PROSITE" id="PS00211">
    <property type="entry name" value="ABC_TRANSPORTER_1"/>
    <property type="match status" value="1"/>
</dbReference>
<dbReference type="GO" id="GO:0005524">
    <property type="term" value="F:ATP binding"/>
    <property type="evidence" value="ECO:0007669"/>
    <property type="project" value="UniProtKB-KW"/>
</dbReference>
<dbReference type="InterPro" id="IPR003593">
    <property type="entry name" value="AAA+_ATPase"/>
</dbReference>
<evidence type="ECO:0000259" key="5">
    <source>
        <dbReference type="PROSITE" id="PS50893"/>
    </source>
</evidence>
<organism evidence="6 7">
    <name type="scientific">Breznakia pachnodae</name>
    <dbReference type="NCBI Taxonomy" id="265178"/>
    <lineage>
        <taxon>Bacteria</taxon>
        <taxon>Bacillati</taxon>
        <taxon>Bacillota</taxon>
        <taxon>Erysipelotrichia</taxon>
        <taxon>Erysipelotrichales</taxon>
        <taxon>Erysipelotrichaceae</taxon>
        <taxon>Breznakia</taxon>
    </lineage>
</organism>
<dbReference type="SUPFAM" id="SSF52540">
    <property type="entry name" value="P-loop containing nucleoside triphosphate hydrolases"/>
    <property type="match status" value="1"/>
</dbReference>
<evidence type="ECO:0000313" key="6">
    <source>
        <dbReference type="EMBL" id="MDQ0362693.1"/>
    </source>
</evidence>
<dbReference type="Proteomes" id="UP001230220">
    <property type="component" value="Unassembled WGS sequence"/>
</dbReference>
<dbReference type="PANTHER" id="PTHR43335">
    <property type="entry name" value="ABC TRANSPORTER, ATP-BINDING PROTEIN"/>
    <property type="match status" value="1"/>
</dbReference>
<keyword evidence="2" id="KW-0813">Transport</keyword>
<dbReference type="SMART" id="SM00382">
    <property type="entry name" value="AAA"/>
    <property type="match status" value="1"/>
</dbReference>
<proteinExistence type="inferred from homology"/>
<dbReference type="RefSeq" id="WP_307410564.1">
    <property type="nucleotide sequence ID" value="NZ_JAUSUR010000007.1"/>
</dbReference>
<sequence>MSEYILETTSLTKKFGKKTAVDAVEMHVKAGEIYGFIGRNGAGKTTFLKMIANLLHKSNGDIKLFGSTDLTPARGRIGVLIENPGLYPAMSAYDNIKMKCILLGIKDSDKKIKELLELVGLEKVAKKNTKNFSLGMKQRLGLAITLVNDPELLLLDEPINGLDPQGIIEIREILLKLQKRGMTIIISSHILEELGKIANRYGVIASGQLIKELTRDQLEELSKNAIQIEVDDVAESIRVLKKLNIDNYDHEDNIFRIYDLNVDRAKLNSTLVVNGVLVSSIFEQSESVEDLFVDMMGGANYV</sequence>
<evidence type="ECO:0000256" key="2">
    <source>
        <dbReference type="ARBA" id="ARBA00022448"/>
    </source>
</evidence>
<comment type="caution">
    <text evidence="6">The sequence shown here is derived from an EMBL/GenBank/DDBJ whole genome shotgun (WGS) entry which is preliminary data.</text>
</comment>
<dbReference type="Pfam" id="PF00005">
    <property type="entry name" value="ABC_tran"/>
    <property type="match status" value="1"/>
</dbReference>
<gene>
    <name evidence="6" type="ORF">J2S15_003447</name>
</gene>
<dbReference type="InterPro" id="IPR017871">
    <property type="entry name" value="ABC_transporter-like_CS"/>
</dbReference>
<keyword evidence="4 6" id="KW-0067">ATP-binding</keyword>
<dbReference type="InterPro" id="IPR003439">
    <property type="entry name" value="ABC_transporter-like_ATP-bd"/>
</dbReference>
<evidence type="ECO:0000256" key="4">
    <source>
        <dbReference type="ARBA" id="ARBA00022840"/>
    </source>
</evidence>